<dbReference type="NCBIfam" id="NF004321">
    <property type="entry name" value="PRK05715.1-3"/>
    <property type="match status" value="1"/>
</dbReference>
<dbReference type="PANTHER" id="PTHR11434">
    <property type="entry name" value="NADH-UBIQUINONE OXIDOREDUCTASE SUBUNIT ND4L"/>
    <property type="match status" value="1"/>
</dbReference>
<evidence type="ECO:0000256" key="6">
    <source>
        <dbReference type="ARBA" id="ARBA00022989"/>
    </source>
</evidence>
<evidence type="ECO:0000256" key="5">
    <source>
        <dbReference type="ARBA" id="ARBA00022967"/>
    </source>
</evidence>
<proteinExistence type="inferred from homology"/>
<dbReference type="GO" id="GO:0042773">
    <property type="term" value="P:ATP synthesis coupled electron transport"/>
    <property type="evidence" value="ECO:0007669"/>
    <property type="project" value="InterPro"/>
</dbReference>
<comment type="subcellular location">
    <subcellularLocation>
        <location evidence="1">Membrane</location>
        <topology evidence="1">Multi-pass membrane protein</topology>
    </subcellularLocation>
</comment>
<dbReference type="GO" id="GO:0030964">
    <property type="term" value="C:NADH dehydrogenase complex"/>
    <property type="evidence" value="ECO:0007669"/>
    <property type="project" value="TreeGrafter"/>
</dbReference>
<geneLocation type="mitochondrion" evidence="10"/>
<feature type="transmembrane region" description="Helical" evidence="9">
    <location>
        <begin position="6"/>
        <end position="25"/>
    </location>
</feature>
<evidence type="ECO:0000256" key="3">
    <source>
        <dbReference type="ARBA" id="ARBA00022448"/>
    </source>
</evidence>
<dbReference type="PANTHER" id="PTHR11434:SF21">
    <property type="entry name" value="NADH DEHYDROGENASE SUBUNIT 4L-RELATED"/>
    <property type="match status" value="1"/>
</dbReference>
<dbReference type="EMBL" id="MT267870">
    <property type="protein sequence ID" value="QOW07439.1"/>
    <property type="molecule type" value="Genomic_DNA"/>
</dbReference>
<dbReference type="NCBIfam" id="NF004320">
    <property type="entry name" value="PRK05715.1-2"/>
    <property type="match status" value="1"/>
</dbReference>
<evidence type="ECO:0000313" key="10">
    <source>
        <dbReference type="EMBL" id="QOW07439.1"/>
    </source>
</evidence>
<dbReference type="HAMAP" id="MF_01456">
    <property type="entry name" value="NDH1_NuoK"/>
    <property type="match status" value="1"/>
</dbReference>
<dbReference type="Gene3D" id="1.10.287.3510">
    <property type="match status" value="1"/>
</dbReference>
<keyword evidence="8 9" id="KW-0472">Membrane</keyword>
<keyword evidence="7" id="KW-0520">NAD</keyword>
<dbReference type="InterPro" id="IPR001133">
    <property type="entry name" value="NADH_UbQ_OxRdtase_chain4L/K"/>
</dbReference>
<keyword evidence="5" id="KW-1278">Translocase</keyword>
<dbReference type="InterPro" id="IPR039428">
    <property type="entry name" value="NUOK/Mnh_C1-like"/>
</dbReference>
<gene>
    <name evidence="10" type="primary">nad4L</name>
</gene>
<evidence type="ECO:0000256" key="9">
    <source>
        <dbReference type="SAM" id="Phobius"/>
    </source>
</evidence>
<dbReference type="Pfam" id="PF00420">
    <property type="entry name" value="Oxidored_q2"/>
    <property type="match status" value="1"/>
</dbReference>
<dbReference type="GO" id="GO:0016651">
    <property type="term" value="F:oxidoreductase activity, acting on NAD(P)H"/>
    <property type="evidence" value="ECO:0007669"/>
    <property type="project" value="InterPro"/>
</dbReference>
<evidence type="ECO:0000256" key="7">
    <source>
        <dbReference type="ARBA" id="ARBA00023027"/>
    </source>
</evidence>
<evidence type="ECO:0000256" key="1">
    <source>
        <dbReference type="ARBA" id="ARBA00004141"/>
    </source>
</evidence>
<feature type="transmembrane region" description="Helical" evidence="9">
    <location>
        <begin position="59"/>
        <end position="85"/>
    </location>
</feature>
<accession>A0A7S6U9R3</accession>
<organism evidence="10">
    <name type="scientific">Labyrinthula sp</name>
    <dbReference type="NCBI Taxonomy" id="1678526"/>
    <lineage>
        <taxon>Eukaryota</taxon>
        <taxon>Sar</taxon>
        <taxon>Stramenopiles</taxon>
        <taxon>Bigyra</taxon>
        <taxon>Labyrinthulomycetes</taxon>
        <taxon>Labyrinthulida</taxon>
        <taxon>Labyrinthulaceae</taxon>
        <taxon>Labyrinthula</taxon>
    </lineage>
</organism>
<feature type="transmembrane region" description="Helical" evidence="9">
    <location>
        <begin position="32"/>
        <end position="53"/>
    </location>
</feature>
<keyword evidence="10" id="KW-0496">Mitochondrion</keyword>
<protein>
    <submittedName>
        <fullName evidence="10">NADH dehydrogenase subunit 4L</fullName>
    </submittedName>
</protein>
<dbReference type="FunFam" id="1.10.287.3510:FF:000001">
    <property type="entry name" value="NADH-quinone oxidoreductase subunit K"/>
    <property type="match status" value="1"/>
</dbReference>
<evidence type="ECO:0000256" key="4">
    <source>
        <dbReference type="ARBA" id="ARBA00022692"/>
    </source>
</evidence>
<reference evidence="10" key="1">
    <citation type="journal article" date="2020" name="bioRxiv">
        <title>First genome of Labyrinthula, an opportunistic seagrass pathogen, reveals novel insight into marine protist phylogeny, ecology and CAZyme cell-wall degradation.</title>
        <authorList>
            <person name="Tan M.H."/>
            <person name="Loke S."/>
            <person name="Croft L.J."/>
            <person name="Gleason F.H."/>
            <person name="Lange L."/>
            <person name="Pilgaard B."/>
            <person name="Trevathan-Tackett S.M."/>
        </authorList>
    </citation>
    <scope>NUCLEOTIDE SEQUENCE</scope>
    <source>
        <strain evidence="10">SR_Ha_C</strain>
    </source>
</reference>
<name>A0A7S6U9R3_9STRA</name>
<keyword evidence="6 9" id="KW-1133">Transmembrane helix</keyword>
<comment type="similarity">
    <text evidence="2">Belongs to the complex I subunit 4L family.</text>
</comment>
<dbReference type="NCBIfam" id="NF004323">
    <property type="entry name" value="PRK05715.1-5"/>
    <property type="match status" value="1"/>
</dbReference>
<keyword evidence="4 9" id="KW-0812">Transmembrane</keyword>
<evidence type="ECO:0000256" key="8">
    <source>
        <dbReference type="ARBA" id="ARBA00023136"/>
    </source>
</evidence>
<dbReference type="AlphaFoldDB" id="A0A7S6U9R3"/>
<keyword evidence="3" id="KW-0813">Transport</keyword>
<evidence type="ECO:0000256" key="2">
    <source>
        <dbReference type="ARBA" id="ARBA00010519"/>
    </source>
</evidence>
<sequence length="101" mass="11118">MVELGMMEWITGVMFVMGVGGIMLNRKNIIKVLMSIELVLLAVNVNMVIYSVYLDDMMGQLFALFILTVAAAESAVGLGILVAYYRVRGSIGMERVNLMHG</sequence>